<keyword evidence="2" id="KW-0028">Amino-acid biosynthesis</keyword>
<dbReference type="Pfam" id="PF01118">
    <property type="entry name" value="Semialdhyde_dh"/>
    <property type="match status" value="1"/>
</dbReference>
<dbReference type="SUPFAM" id="SSF51735">
    <property type="entry name" value="NAD(P)-binding Rossmann-fold domains"/>
    <property type="match status" value="1"/>
</dbReference>
<evidence type="ECO:0000256" key="3">
    <source>
        <dbReference type="ARBA" id="ARBA00022857"/>
    </source>
</evidence>
<proteinExistence type="predicted"/>
<dbReference type="PROSITE" id="PS01224">
    <property type="entry name" value="ARGC"/>
    <property type="match status" value="1"/>
</dbReference>
<dbReference type="GO" id="GO:0006526">
    <property type="term" value="P:L-arginine biosynthetic process"/>
    <property type="evidence" value="ECO:0007669"/>
    <property type="project" value="UniProtKB-KW"/>
</dbReference>
<gene>
    <name evidence="7" type="ORF">S01H1_12822</name>
</gene>
<protein>
    <recommendedName>
        <fullName evidence="6">Semialdehyde dehydrogenase NAD-binding domain-containing protein</fullName>
    </recommendedName>
</protein>
<dbReference type="InterPro" id="IPR023013">
    <property type="entry name" value="AGPR_AS"/>
</dbReference>
<evidence type="ECO:0000256" key="5">
    <source>
        <dbReference type="ARBA" id="ARBA00029440"/>
    </source>
</evidence>
<sequence>MIRIAIIGASGYTGAESIEIILRHPDAELTYLTALLEECGAVEDVFPQFKGRCDLQIEPLGIDKLAGLADAALCCLPHKVSMGFVPKLLDAGLKVVDFSADYRIKDTKVYEKFYQVKHTDKTNLETAVYGLPELFREQIKGADLIANPGCYPTGALLAIAPLLKEALVDTSSIIVNSVTGSSGAGKNPSEKFHFPNMNENIFAYGIGSHRHMPEMEQVASSIAGSDVRILFQPHVGPFDRGILSTVYCQPKDKITSEQLSQLYSGFYES</sequence>
<evidence type="ECO:0000259" key="6">
    <source>
        <dbReference type="SMART" id="SM00859"/>
    </source>
</evidence>
<dbReference type="Pfam" id="PF22698">
    <property type="entry name" value="Semialdhyde_dhC_1"/>
    <property type="match status" value="1"/>
</dbReference>
<organism evidence="7">
    <name type="scientific">marine sediment metagenome</name>
    <dbReference type="NCBI Taxonomy" id="412755"/>
    <lineage>
        <taxon>unclassified sequences</taxon>
        <taxon>metagenomes</taxon>
        <taxon>ecological metagenomes</taxon>
    </lineage>
</organism>
<dbReference type="InterPro" id="IPR036291">
    <property type="entry name" value="NAD(P)-bd_dom_sf"/>
</dbReference>
<dbReference type="AlphaFoldDB" id="X0S6I7"/>
<evidence type="ECO:0000256" key="1">
    <source>
        <dbReference type="ARBA" id="ARBA00022571"/>
    </source>
</evidence>
<dbReference type="InterPro" id="IPR000706">
    <property type="entry name" value="AGPR_type-1"/>
</dbReference>
<dbReference type="CDD" id="cd17895">
    <property type="entry name" value="AGPR_1_N"/>
    <property type="match status" value="1"/>
</dbReference>
<feature type="non-terminal residue" evidence="7">
    <location>
        <position position="269"/>
    </location>
</feature>
<dbReference type="Gene3D" id="3.40.50.720">
    <property type="entry name" value="NAD(P)-binding Rossmann-like Domain"/>
    <property type="match status" value="1"/>
</dbReference>
<accession>X0S6I7</accession>
<dbReference type="NCBIfam" id="TIGR01850">
    <property type="entry name" value="argC"/>
    <property type="match status" value="1"/>
</dbReference>
<dbReference type="PANTHER" id="PTHR32338:SF10">
    <property type="entry name" value="N-ACETYL-GAMMA-GLUTAMYL-PHOSPHATE REDUCTASE, CHLOROPLASTIC-RELATED"/>
    <property type="match status" value="1"/>
</dbReference>
<dbReference type="GO" id="GO:0051287">
    <property type="term" value="F:NAD binding"/>
    <property type="evidence" value="ECO:0007669"/>
    <property type="project" value="InterPro"/>
</dbReference>
<reference evidence="7" key="1">
    <citation type="journal article" date="2014" name="Front. Microbiol.">
        <title>High frequency of phylogenetically diverse reductive dehalogenase-homologous genes in deep subseafloor sedimentary metagenomes.</title>
        <authorList>
            <person name="Kawai M."/>
            <person name="Futagami T."/>
            <person name="Toyoda A."/>
            <person name="Takaki Y."/>
            <person name="Nishi S."/>
            <person name="Hori S."/>
            <person name="Arai W."/>
            <person name="Tsubouchi T."/>
            <person name="Morono Y."/>
            <person name="Uchiyama I."/>
            <person name="Ito T."/>
            <person name="Fujiyama A."/>
            <person name="Inagaki F."/>
            <person name="Takami H."/>
        </authorList>
    </citation>
    <scope>NUCLEOTIDE SEQUENCE</scope>
    <source>
        <strain evidence="7">Expedition CK06-06</strain>
    </source>
</reference>
<dbReference type="InterPro" id="IPR058924">
    <property type="entry name" value="AGPR_dimerisation_dom"/>
</dbReference>
<evidence type="ECO:0000313" key="7">
    <source>
        <dbReference type="EMBL" id="GAF70846.1"/>
    </source>
</evidence>
<name>X0S6I7_9ZZZZ</name>
<keyword evidence="1" id="KW-0055">Arginine biosynthesis</keyword>
<dbReference type="InterPro" id="IPR050085">
    <property type="entry name" value="AGPR"/>
</dbReference>
<evidence type="ECO:0000256" key="4">
    <source>
        <dbReference type="ARBA" id="ARBA00023002"/>
    </source>
</evidence>
<comment type="pathway">
    <text evidence="5">Amino-acid biosynthesis.</text>
</comment>
<dbReference type="PANTHER" id="PTHR32338">
    <property type="entry name" value="N-ACETYL-GAMMA-GLUTAMYL-PHOSPHATE REDUCTASE, CHLOROPLASTIC-RELATED-RELATED"/>
    <property type="match status" value="1"/>
</dbReference>
<feature type="domain" description="Semialdehyde dehydrogenase NAD-binding" evidence="6">
    <location>
        <begin position="3"/>
        <end position="142"/>
    </location>
</feature>
<keyword evidence="3" id="KW-0521">NADP</keyword>
<evidence type="ECO:0000256" key="2">
    <source>
        <dbReference type="ARBA" id="ARBA00022605"/>
    </source>
</evidence>
<dbReference type="InterPro" id="IPR000534">
    <property type="entry name" value="Semialdehyde_DH_NAD-bd"/>
</dbReference>
<dbReference type="SMART" id="SM00859">
    <property type="entry name" value="Semialdhyde_dh"/>
    <property type="match status" value="1"/>
</dbReference>
<dbReference type="SUPFAM" id="SSF55347">
    <property type="entry name" value="Glyceraldehyde-3-phosphate dehydrogenase-like, C-terminal domain"/>
    <property type="match status" value="1"/>
</dbReference>
<dbReference type="Gene3D" id="3.30.360.10">
    <property type="entry name" value="Dihydrodipicolinate Reductase, domain 2"/>
    <property type="match status" value="1"/>
</dbReference>
<keyword evidence="4" id="KW-0560">Oxidoreductase</keyword>
<dbReference type="EMBL" id="BARS01006592">
    <property type="protein sequence ID" value="GAF70846.1"/>
    <property type="molecule type" value="Genomic_DNA"/>
</dbReference>
<dbReference type="GO" id="GO:0070401">
    <property type="term" value="F:NADP+ binding"/>
    <property type="evidence" value="ECO:0007669"/>
    <property type="project" value="InterPro"/>
</dbReference>
<dbReference type="GO" id="GO:0003942">
    <property type="term" value="F:N-acetyl-gamma-glutamyl-phosphate reductase activity"/>
    <property type="evidence" value="ECO:0007669"/>
    <property type="project" value="InterPro"/>
</dbReference>
<comment type="caution">
    <text evidence="7">The sequence shown here is derived from an EMBL/GenBank/DDBJ whole genome shotgun (WGS) entry which is preliminary data.</text>
</comment>
<dbReference type="CDD" id="cd23934">
    <property type="entry name" value="AGPR_1_C"/>
    <property type="match status" value="1"/>
</dbReference>